<dbReference type="InterPro" id="IPR040836">
    <property type="entry name" value="SAVED"/>
</dbReference>
<dbReference type="EMBL" id="JAOWKX010000001">
    <property type="protein sequence ID" value="MCV2883435.1"/>
    <property type="molecule type" value="Genomic_DNA"/>
</dbReference>
<dbReference type="Pfam" id="PF18145">
    <property type="entry name" value="SAVED"/>
    <property type="match status" value="1"/>
</dbReference>
<dbReference type="Proteomes" id="UP001652504">
    <property type="component" value="Unassembled WGS sequence"/>
</dbReference>
<dbReference type="RefSeq" id="WP_263710635.1">
    <property type="nucleotide sequence ID" value="NZ_JAOWKX010000001.1"/>
</dbReference>
<organism evidence="2 3">
    <name type="scientific">Fluctibacter corallii</name>
    <dbReference type="NCBI Taxonomy" id="2984329"/>
    <lineage>
        <taxon>Bacteria</taxon>
        <taxon>Pseudomonadati</taxon>
        <taxon>Pseudomonadota</taxon>
        <taxon>Gammaproteobacteria</taxon>
        <taxon>Alteromonadales</taxon>
        <taxon>Alteromonadaceae</taxon>
        <taxon>Fluctibacter</taxon>
    </lineage>
</organism>
<comment type="caution">
    <text evidence="2">The sequence shown here is derived from an EMBL/GenBank/DDBJ whole genome shotgun (WGS) entry which is preliminary data.</text>
</comment>
<keyword evidence="3" id="KW-1185">Reference proteome</keyword>
<proteinExistence type="predicted"/>
<sequence>MATEVTRHIKPTIERELWARSAGRCQFDGCNKILFRSSVTNESVHTAQKAHIYSFSENGPRGWGPFKMGLDKLNDISNLMLACHECHLKIDRAPERYPADMLIGWKSKHEDRVEVVTGIASDKKSHVVMYGANIGQESSPLVFHDCVSAMFPDYYPANEKPILLSMHSSLRDGSDEYWQAENAHLDEEFKNTIARYIKHEDCKHFSVFALAPQPLLIKLGVLLTDKVDVETFQPHREPKGWRWQAFDDDFKFIVKEPLDKTAPAVLLLSLSDNVDHERVRTVLGENISLWEVTVEAPHNDFLQSKLQLVLFRQTIRKLMVDIKKYHGSASPLHLFPVMPVSCSIELGRARMPKADMDWVVYDHNPLKQKFIKSLIISGGSNG</sequence>
<accession>A0ABT3A438</accession>
<reference evidence="2 3" key="1">
    <citation type="submission" date="2022-10" db="EMBL/GenBank/DDBJ databases">
        <title>Aestuariibacter sp. AA17 isolated from Montipora capitata coral fragment.</title>
        <authorList>
            <person name="Emsley S.A."/>
            <person name="Pfannmuller K.M."/>
            <person name="Loughran R.M."/>
            <person name="Shlafstein M."/>
            <person name="Papke E."/>
            <person name="Saw J.H."/>
            <person name="Ushijima B."/>
            <person name="Videau P."/>
        </authorList>
    </citation>
    <scope>NUCLEOTIDE SEQUENCE [LARGE SCALE GENOMIC DNA]</scope>
    <source>
        <strain evidence="2 3">AA17</strain>
    </source>
</reference>
<feature type="domain" description="SMODS-associated and fused to various effectors" evidence="1">
    <location>
        <begin position="186"/>
        <end position="375"/>
    </location>
</feature>
<evidence type="ECO:0000259" key="1">
    <source>
        <dbReference type="Pfam" id="PF18145"/>
    </source>
</evidence>
<protein>
    <submittedName>
        <fullName evidence="2">SAVED domain-containing protein</fullName>
    </submittedName>
</protein>
<evidence type="ECO:0000313" key="3">
    <source>
        <dbReference type="Proteomes" id="UP001652504"/>
    </source>
</evidence>
<gene>
    <name evidence="2" type="ORF">OE749_01825</name>
</gene>
<dbReference type="NCBIfam" id="NF033611">
    <property type="entry name" value="SAVED"/>
    <property type="match status" value="1"/>
</dbReference>
<evidence type="ECO:0000313" key="2">
    <source>
        <dbReference type="EMBL" id="MCV2883435.1"/>
    </source>
</evidence>
<name>A0ABT3A438_9ALTE</name>